<keyword evidence="7" id="KW-1185">Reference proteome</keyword>
<dbReference type="SFLD" id="SFLDS00029">
    <property type="entry name" value="Radical_SAM"/>
    <property type="match status" value="1"/>
</dbReference>
<dbReference type="CDD" id="cd01335">
    <property type="entry name" value="Radical_SAM"/>
    <property type="match status" value="1"/>
</dbReference>
<dbReference type="PANTHER" id="PTHR43288:SF1">
    <property type="entry name" value="GLYCYL-RADICAL ENZYME ACTIVATING ENZYME MJ0021-RELATED"/>
    <property type="match status" value="1"/>
</dbReference>
<dbReference type="RefSeq" id="WP_186939409.1">
    <property type="nucleotide sequence ID" value="NZ_JACOOA010000007.1"/>
</dbReference>
<dbReference type="SFLD" id="SFLDG01067">
    <property type="entry name" value="SPASM/twitch_domain_containing"/>
    <property type="match status" value="1"/>
</dbReference>
<evidence type="ECO:0000313" key="6">
    <source>
        <dbReference type="EMBL" id="MBC5585306.1"/>
    </source>
</evidence>
<keyword evidence="1" id="KW-0949">S-adenosyl-L-methionine</keyword>
<dbReference type="Proteomes" id="UP000622448">
    <property type="component" value="Unassembled WGS sequence"/>
</dbReference>
<dbReference type="Gene3D" id="3.20.20.70">
    <property type="entry name" value="Aldolase class I"/>
    <property type="match status" value="1"/>
</dbReference>
<evidence type="ECO:0000256" key="3">
    <source>
        <dbReference type="ARBA" id="ARBA00023004"/>
    </source>
</evidence>
<evidence type="ECO:0000313" key="7">
    <source>
        <dbReference type="Proteomes" id="UP000622448"/>
    </source>
</evidence>
<dbReference type="PANTHER" id="PTHR43288">
    <property type="entry name" value="BIOTIN SYNTHASE-RELATED PROTEIN, RADICAL SAM SUPERFAMILY"/>
    <property type="match status" value="1"/>
</dbReference>
<dbReference type="InterPro" id="IPR007197">
    <property type="entry name" value="rSAM"/>
</dbReference>
<accession>A0ABR7BUM4</accession>
<dbReference type="EMBL" id="JACOOA010000007">
    <property type="protein sequence ID" value="MBC5585306.1"/>
    <property type="molecule type" value="Genomic_DNA"/>
</dbReference>
<feature type="domain" description="Radical SAM core" evidence="5">
    <location>
        <begin position="84"/>
        <end position="290"/>
    </location>
</feature>
<keyword evidence="3" id="KW-0408">Iron</keyword>
<protein>
    <submittedName>
        <fullName evidence="6">Radical SAM protein</fullName>
    </submittedName>
</protein>
<gene>
    <name evidence="6" type="ORF">H8S61_14020</name>
</gene>
<name>A0ABR7BUM4_9ACTN</name>
<dbReference type="PROSITE" id="PS51918">
    <property type="entry name" value="RADICAL_SAM"/>
    <property type="match status" value="1"/>
</dbReference>
<dbReference type="SUPFAM" id="SSF102114">
    <property type="entry name" value="Radical SAM enzymes"/>
    <property type="match status" value="1"/>
</dbReference>
<proteinExistence type="predicted"/>
<reference evidence="6 7" key="1">
    <citation type="submission" date="2020-08" db="EMBL/GenBank/DDBJ databases">
        <title>Genome public.</title>
        <authorList>
            <person name="Liu C."/>
            <person name="Sun Q."/>
        </authorList>
    </citation>
    <scope>NUCLEOTIDE SEQUENCE [LARGE SCALE GENOMIC DNA]</scope>
    <source>
        <strain evidence="6 7">NSJ-70</strain>
    </source>
</reference>
<dbReference type="Pfam" id="PF04055">
    <property type="entry name" value="Radical_SAM"/>
    <property type="match status" value="1"/>
</dbReference>
<evidence type="ECO:0000259" key="5">
    <source>
        <dbReference type="PROSITE" id="PS51918"/>
    </source>
</evidence>
<comment type="caution">
    <text evidence="6">The sequence shown here is derived from an EMBL/GenBank/DDBJ whole genome shotgun (WGS) entry which is preliminary data.</text>
</comment>
<organism evidence="6 7">
    <name type="scientific">Eggerthella hominis</name>
    <dbReference type="NCBI Taxonomy" id="2763043"/>
    <lineage>
        <taxon>Bacteria</taxon>
        <taxon>Bacillati</taxon>
        <taxon>Actinomycetota</taxon>
        <taxon>Coriobacteriia</taxon>
        <taxon>Eggerthellales</taxon>
        <taxon>Eggerthellaceae</taxon>
        <taxon>Eggerthella</taxon>
    </lineage>
</organism>
<keyword evidence="4" id="KW-0411">Iron-sulfur</keyword>
<evidence type="ECO:0000256" key="1">
    <source>
        <dbReference type="ARBA" id="ARBA00022691"/>
    </source>
</evidence>
<dbReference type="InterPro" id="IPR058240">
    <property type="entry name" value="rSAM_sf"/>
</dbReference>
<dbReference type="InterPro" id="IPR013785">
    <property type="entry name" value="Aldolase_TIM"/>
</dbReference>
<evidence type="ECO:0000256" key="4">
    <source>
        <dbReference type="ARBA" id="ARBA00023014"/>
    </source>
</evidence>
<evidence type="ECO:0000256" key="2">
    <source>
        <dbReference type="ARBA" id="ARBA00022723"/>
    </source>
</evidence>
<sequence length="435" mass="47947">MVNDRLALAVRPTLSAWIGEYDEIEREYRDSLAAQGVDFAPSRRGEAEIEAAKDRLRAKGACFRNGGASIATGPLSSACRACSNDLGSKTFVLSMRCNRDCYFCFNANQDDEPGRPSPGEAWRDEWSEFAASCERVTHVGLSGGEPLLHKRESVEFVRTVRDACPDAHVRLYTAGDFLDEPILEELRDAGLRELRMSIKLDVLDADASDGIVEAAVGKLALAQRFVPDVLVEMPAIPGTGEAMRRLLDRLDGIGAFGVNLLEFGFPMSDWSAFRERGFEVRNPPFAIPYDYSYPGGLPIDGSELLCLELLEYAIDRGLSIGVHYCSLENKNRGQVYRQNAAVRPDPALYELDADDFFYKAAKVFDGDVPLARRRLAALGVPFALDEQDGSLLFHPGRLAALEDEPVLPALSYNVGERSENGCALRELKLEIAKRG</sequence>
<keyword evidence="2" id="KW-0479">Metal-binding</keyword>